<evidence type="ECO:0000256" key="1">
    <source>
        <dbReference type="ARBA" id="ARBA00004442"/>
    </source>
</evidence>
<gene>
    <name evidence="9" type="ORF">ACFSAH_10290</name>
</gene>
<organism evidence="9 10">
    <name type="scientific">Pseudopedobacter beijingensis</name>
    <dbReference type="NCBI Taxonomy" id="1207056"/>
    <lineage>
        <taxon>Bacteria</taxon>
        <taxon>Pseudomonadati</taxon>
        <taxon>Bacteroidota</taxon>
        <taxon>Sphingobacteriia</taxon>
        <taxon>Sphingobacteriales</taxon>
        <taxon>Sphingobacteriaceae</taxon>
        <taxon>Pseudopedobacter</taxon>
    </lineage>
</organism>
<evidence type="ECO:0000259" key="8">
    <source>
        <dbReference type="Pfam" id="PF14322"/>
    </source>
</evidence>
<comment type="subcellular location">
    <subcellularLocation>
        <location evidence="1">Cell outer membrane</location>
    </subcellularLocation>
</comment>
<comment type="similarity">
    <text evidence="2">Belongs to the SusD family.</text>
</comment>
<comment type="caution">
    <text evidence="9">The sequence shown here is derived from an EMBL/GenBank/DDBJ whole genome shotgun (WGS) entry which is preliminary data.</text>
</comment>
<dbReference type="Pfam" id="PF07980">
    <property type="entry name" value="SusD_RagB"/>
    <property type="match status" value="1"/>
</dbReference>
<dbReference type="Proteomes" id="UP001597118">
    <property type="component" value="Unassembled WGS sequence"/>
</dbReference>
<dbReference type="EMBL" id="JBHUDG010000015">
    <property type="protein sequence ID" value="MFD1630268.1"/>
    <property type="molecule type" value="Genomic_DNA"/>
</dbReference>
<keyword evidence="5" id="KW-0998">Cell outer membrane</keyword>
<evidence type="ECO:0000256" key="5">
    <source>
        <dbReference type="ARBA" id="ARBA00023237"/>
    </source>
</evidence>
<feature type="domain" description="RagB/SusD" evidence="7">
    <location>
        <begin position="308"/>
        <end position="398"/>
    </location>
</feature>
<evidence type="ECO:0000313" key="9">
    <source>
        <dbReference type="EMBL" id="MFD1630268.1"/>
    </source>
</evidence>
<dbReference type="RefSeq" id="WP_379662644.1">
    <property type="nucleotide sequence ID" value="NZ_JBHUDG010000015.1"/>
</dbReference>
<dbReference type="PROSITE" id="PS51257">
    <property type="entry name" value="PROKAR_LIPOPROTEIN"/>
    <property type="match status" value="1"/>
</dbReference>
<sequence length="424" mass="47791">MKKKYLYIMILAGTILGSSCANKLDLYPYSSVSPDASTEKDLPALRIGMYNNMQNDPGVHAFILFDILGGNLHTASGAPLDLINSQLSPLAGVVSTGWNGYYSALYQVNNVISICESLESNSVRNTALGEAYYFRAYIYYSLLTRWGGVPIYRKNSLEKLARNTNDEVWAFIEENLTEAEQLLGESSSYYYVSKDAVSALKARVYLYRGNKSAAATIAENLITSGRYKLDSFEKIFRKLANTEIIFAFENRTEESKINISDLFYSYAHPNKGQGNYRVFQPMVDAFIGSDKRKDISITNIAGTYCVNKYPSGQTGKDPVIISRVSELYLISAEAQGRTTGINRLNELRRFRGLQDISVNSDEQYQEAILNERNLELFGENFRYYDLVRTNTAVQKLGILDYQTVLPIPGRELQYNTNLVPNPNY</sequence>
<dbReference type="SUPFAM" id="SSF48452">
    <property type="entry name" value="TPR-like"/>
    <property type="match status" value="1"/>
</dbReference>
<evidence type="ECO:0000256" key="2">
    <source>
        <dbReference type="ARBA" id="ARBA00006275"/>
    </source>
</evidence>
<reference evidence="10" key="1">
    <citation type="journal article" date="2019" name="Int. J. Syst. Evol. Microbiol.">
        <title>The Global Catalogue of Microorganisms (GCM) 10K type strain sequencing project: providing services to taxonomists for standard genome sequencing and annotation.</title>
        <authorList>
            <consortium name="The Broad Institute Genomics Platform"/>
            <consortium name="The Broad Institute Genome Sequencing Center for Infectious Disease"/>
            <person name="Wu L."/>
            <person name="Ma J."/>
        </authorList>
    </citation>
    <scope>NUCLEOTIDE SEQUENCE [LARGE SCALE GENOMIC DNA]</scope>
    <source>
        <strain evidence="10">CCUG 53762</strain>
    </source>
</reference>
<feature type="chain" id="PRO_5047030340" evidence="6">
    <location>
        <begin position="24"/>
        <end position="424"/>
    </location>
</feature>
<accession>A0ABW4IC09</accession>
<feature type="domain" description="SusD-like N-terminal" evidence="8">
    <location>
        <begin position="24"/>
        <end position="206"/>
    </location>
</feature>
<evidence type="ECO:0000256" key="3">
    <source>
        <dbReference type="ARBA" id="ARBA00022729"/>
    </source>
</evidence>
<evidence type="ECO:0000259" key="7">
    <source>
        <dbReference type="Pfam" id="PF07980"/>
    </source>
</evidence>
<dbReference type="Pfam" id="PF14322">
    <property type="entry name" value="SusD-like_3"/>
    <property type="match status" value="1"/>
</dbReference>
<dbReference type="InterPro" id="IPR011990">
    <property type="entry name" value="TPR-like_helical_dom_sf"/>
</dbReference>
<proteinExistence type="inferred from homology"/>
<keyword evidence="3 6" id="KW-0732">Signal</keyword>
<protein>
    <submittedName>
        <fullName evidence="9">RagB/SusD family nutrient uptake outer membrane protein</fullName>
    </submittedName>
</protein>
<name>A0ABW4IC09_9SPHI</name>
<dbReference type="CDD" id="cd08977">
    <property type="entry name" value="SusD"/>
    <property type="match status" value="1"/>
</dbReference>
<dbReference type="InterPro" id="IPR012944">
    <property type="entry name" value="SusD_RagB_dom"/>
</dbReference>
<evidence type="ECO:0000256" key="6">
    <source>
        <dbReference type="SAM" id="SignalP"/>
    </source>
</evidence>
<keyword evidence="10" id="KW-1185">Reference proteome</keyword>
<feature type="signal peptide" evidence="6">
    <location>
        <begin position="1"/>
        <end position="23"/>
    </location>
</feature>
<evidence type="ECO:0000313" key="10">
    <source>
        <dbReference type="Proteomes" id="UP001597118"/>
    </source>
</evidence>
<dbReference type="Gene3D" id="1.25.40.390">
    <property type="match status" value="1"/>
</dbReference>
<dbReference type="InterPro" id="IPR033985">
    <property type="entry name" value="SusD-like_N"/>
</dbReference>
<evidence type="ECO:0000256" key="4">
    <source>
        <dbReference type="ARBA" id="ARBA00023136"/>
    </source>
</evidence>
<keyword evidence="4" id="KW-0472">Membrane</keyword>